<feature type="domain" description="DUF2264" evidence="2">
    <location>
        <begin position="395"/>
        <end position="572"/>
    </location>
</feature>
<reference evidence="4" key="1">
    <citation type="journal article" date="2019" name="Int. J. Syst. Evol. Microbiol.">
        <title>The Global Catalogue of Microorganisms (GCM) 10K type strain sequencing project: providing services to taxonomists for standard genome sequencing and annotation.</title>
        <authorList>
            <consortium name="The Broad Institute Genomics Platform"/>
            <consortium name="The Broad Institute Genome Sequencing Center for Infectious Disease"/>
            <person name="Wu L."/>
            <person name="Ma J."/>
        </authorList>
    </citation>
    <scope>NUCLEOTIDE SEQUENCE [LARGE SCALE GENOMIC DNA]</scope>
    <source>
        <strain evidence="4">TISTR 2466</strain>
    </source>
</reference>
<feature type="domain" description="DUF2264" evidence="1">
    <location>
        <begin position="18"/>
        <end position="364"/>
    </location>
</feature>
<organism evidence="3 4">
    <name type="scientific">Sporolactobacillus shoreicorticis</name>
    <dbReference type="NCBI Taxonomy" id="1923877"/>
    <lineage>
        <taxon>Bacteria</taxon>
        <taxon>Bacillati</taxon>
        <taxon>Bacillota</taxon>
        <taxon>Bacilli</taxon>
        <taxon>Bacillales</taxon>
        <taxon>Sporolactobacillaceae</taxon>
        <taxon>Sporolactobacillus</taxon>
    </lineage>
</organism>
<name>A0ABW5S0Z0_9BACL</name>
<comment type="caution">
    <text evidence="3">The sequence shown here is derived from an EMBL/GenBank/DDBJ whole genome shotgun (WGS) entry which is preliminary data.</text>
</comment>
<protein>
    <submittedName>
        <fullName evidence="3">DUF2264 domain-containing protein</fullName>
    </submittedName>
</protein>
<dbReference type="PANTHER" id="PTHR35339:SF4">
    <property type="entry name" value="LINALOOL DEHYDRATASE_ISOMERASE DOMAIN-CONTAINING PROTEIN"/>
    <property type="match status" value="1"/>
</dbReference>
<dbReference type="Proteomes" id="UP001597399">
    <property type="component" value="Unassembled WGS sequence"/>
</dbReference>
<dbReference type="InterPro" id="IPR016624">
    <property type="entry name" value="UCP014753"/>
</dbReference>
<evidence type="ECO:0000259" key="1">
    <source>
        <dbReference type="Pfam" id="PF10022"/>
    </source>
</evidence>
<dbReference type="Pfam" id="PF10022">
    <property type="entry name" value="DUF2264"/>
    <property type="match status" value="1"/>
</dbReference>
<dbReference type="InterPro" id="IPR049237">
    <property type="entry name" value="DUF2264_C"/>
</dbReference>
<dbReference type="RefSeq" id="WP_253058523.1">
    <property type="nucleotide sequence ID" value="NZ_JAMXWM010000002.1"/>
</dbReference>
<dbReference type="PIRSF" id="PIRSF014753">
    <property type="entry name" value="UCP014753"/>
    <property type="match status" value="1"/>
</dbReference>
<accession>A0ABW5S0Z0</accession>
<dbReference type="EMBL" id="JBHUMQ010000015">
    <property type="protein sequence ID" value="MFD2693103.1"/>
    <property type="molecule type" value="Genomic_DNA"/>
</dbReference>
<proteinExistence type="predicted"/>
<sequence length="622" mass="71376">MTIQLFNAQIKNNSLRTKVDVEAALCNILEPVMDVLRRQNEPGHLRISDSGAVYDQLRTQVEGFLRLTWALGPLFSDSKKVVQYKEYYELISQGILAGTDPESDYYWGDLNDYDQLFVEMGALSAYLTETKKDFWDHLSKASQQKIYDWMDQVNYHKIPKNNWLLFRNLVNNFFKRAGMPYHPDQMKADLDLVNSYYLEHGWYYDGYPNQIDNYIPFALQYFALLYAVLSDEEDEQIKAFRERGTEFVYSYAKWFATDGAALPFGRSLDYRFAQSAFWSVAALSKIPTEPFSLGQIKHLLLNNLRWWFKQNIFTTDGLIPIGYAYPNMVFAEGYNAPASAYWALKTFLLLAIPDDDPFWQVKEEEDLELPSFSKEPETRMLLARSKSGLELQAFTAGQHSHEHAQGQAKYEKYVYSTTFGFSTPKGTVLLKQGAYDNTLAVAESENFYHTVFGYENYEIHDSYVYSEWKPWDNVSIKNFVIPALPWHVRIHQIVTERKLHVAEGSFSAPDGGTEIQTDAENSAFYKSRVGTVGVVSLSEQLQAELTDPEPNTNILFPKTRLPLLTGILDPGTYTLISLYLGDREDEAFRNGKLILPKVNLEGSKLTFKGDGIEKGIELNELK</sequence>
<evidence type="ECO:0000259" key="2">
    <source>
        <dbReference type="Pfam" id="PF20938"/>
    </source>
</evidence>
<dbReference type="PANTHER" id="PTHR35339">
    <property type="entry name" value="LINALOOL DEHYDRATASE_ISOMERASE DOMAIN-CONTAINING PROTEIN"/>
    <property type="match status" value="1"/>
</dbReference>
<gene>
    <name evidence="3" type="ORF">ACFSUE_05580</name>
</gene>
<dbReference type="InterPro" id="IPR049349">
    <property type="entry name" value="DUF2264_N"/>
</dbReference>
<dbReference type="Pfam" id="PF20938">
    <property type="entry name" value="DUF2264_C"/>
    <property type="match status" value="1"/>
</dbReference>
<evidence type="ECO:0000313" key="4">
    <source>
        <dbReference type="Proteomes" id="UP001597399"/>
    </source>
</evidence>
<keyword evidence="4" id="KW-1185">Reference proteome</keyword>
<evidence type="ECO:0000313" key="3">
    <source>
        <dbReference type="EMBL" id="MFD2693103.1"/>
    </source>
</evidence>